<comment type="subcellular location">
    <subcellularLocation>
        <location evidence="1">Secreted</location>
    </subcellularLocation>
</comment>
<evidence type="ECO:0000313" key="4">
    <source>
        <dbReference type="EMBL" id="SHE34119.1"/>
    </source>
</evidence>
<feature type="domain" description="NodB homology" evidence="3">
    <location>
        <begin position="67"/>
        <end position="253"/>
    </location>
</feature>
<dbReference type="SUPFAM" id="SSF88713">
    <property type="entry name" value="Glycoside hydrolase/deacetylase"/>
    <property type="match status" value="1"/>
</dbReference>
<gene>
    <name evidence="4" type="ORF">SAMN02745206_00152</name>
</gene>
<keyword evidence="2" id="KW-0732">Signal</keyword>
<reference evidence="5" key="1">
    <citation type="submission" date="2016-11" db="EMBL/GenBank/DDBJ databases">
        <authorList>
            <person name="Varghese N."/>
            <person name="Submissions S."/>
        </authorList>
    </citation>
    <scope>NUCLEOTIDE SEQUENCE [LARGE SCALE GENOMIC DNA]</scope>
    <source>
        <strain evidence="5">DSM 9756</strain>
    </source>
</reference>
<dbReference type="PANTHER" id="PTHR34216">
    <property type="match status" value="1"/>
</dbReference>
<organism evidence="4 5">
    <name type="scientific">Desulfacinum infernum DSM 9756</name>
    <dbReference type="NCBI Taxonomy" id="1121391"/>
    <lineage>
        <taxon>Bacteria</taxon>
        <taxon>Pseudomonadati</taxon>
        <taxon>Thermodesulfobacteriota</taxon>
        <taxon>Syntrophobacteria</taxon>
        <taxon>Syntrophobacterales</taxon>
        <taxon>Syntrophobacteraceae</taxon>
        <taxon>Desulfacinum</taxon>
    </lineage>
</organism>
<protein>
    <submittedName>
        <fullName evidence="4">Peptidoglycan/xylan/chitin deacetylase, PgdA/CDA1 family</fullName>
    </submittedName>
</protein>
<dbReference type="PANTHER" id="PTHR34216:SF3">
    <property type="entry name" value="POLY-BETA-1,6-N-ACETYL-D-GLUCOSAMINE N-DEACETYLASE"/>
    <property type="match status" value="1"/>
</dbReference>
<dbReference type="InterPro" id="IPR002509">
    <property type="entry name" value="NODB_dom"/>
</dbReference>
<dbReference type="GO" id="GO:0016810">
    <property type="term" value="F:hydrolase activity, acting on carbon-nitrogen (but not peptide) bonds"/>
    <property type="evidence" value="ECO:0007669"/>
    <property type="project" value="InterPro"/>
</dbReference>
<dbReference type="InterPro" id="IPR011330">
    <property type="entry name" value="Glyco_hydro/deAcase_b/a-brl"/>
</dbReference>
<dbReference type="GO" id="GO:0005975">
    <property type="term" value="P:carbohydrate metabolic process"/>
    <property type="evidence" value="ECO:0007669"/>
    <property type="project" value="InterPro"/>
</dbReference>
<dbReference type="STRING" id="1121391.SAMN02745206_00152"/>
<dbReference type="PROSITE" id="PS51677">
    <property type="entry name" value="NODB"/>
    <property type="match status" value="1"/>
</dbReference>
<dbReference type="InterPro" id="IPR051398">
    <property type="entry name" value="Polysacch_Deacetylase"/>
</dbReference>
<dbReference type="Gene3D" id="3.20.20.370">
    <property type="entry name" value="Glycoside hydrolase/deacetylase"/>
    <property type="match status" value="1"/>
</dbReference>
<name>A0A1M4SPM0_9BACT</name>
<dbReference type="Pfam" id="PF01522">
    <property type="entry name" value="Polysacc_deac_1"/>
    <property type="match status" value="1"/>
</dbReference>
<evidence type="ECO:0000259" key="3">
    <source>
        <dbReference type="PROSITE" id="PS51677"/>
    </source>
</evidence>
<evidence type="ECO:0000313" key="5">
    <source>
        <dbReference type="Proteomes" id="UP000184076"/>
    </source>
</evidence>
<proteinExistence type="predicted"/>
<dbReference type="Proteomes" id="UP000184076">
    <property type="component" value="Unassembled WGS sequence"/>
</dbReference>
<dbReference type="EMBL" id="FQVB01000003">
    <property type="protein sequence ID" value="SHE34119.1"/>
    <property type="molecule type" value="Genomic_DNA"/>
</dbReference>
<dbReference type="OrthoDB" id="9776235at2"/>
<dbReference type="RefSeq" id="WP_073036005.1">
    <property type="nucleotide sequence ID" value="NZ_FQVB01000003.1"/>
</dbReference>
<dbReference type="AlphaFoldDB" id="A0A1M4SPM0"/>
<keyword evidence="5" id="KW-1185">Reference proteome</keyword>
<sequence>MGSIPRISILMYHQVGIFRRPAAHRATFCHVRRFRTQMAWLKRAGYHVISLTEALRGLKGEIPLPSHSVVLTFDDGYRNFYEHAYPVLRELGFPATVFMVAGLIGTNARWIDEDGRQGAPLMEPDQLLEIRAGGIEIGSHTVTHPRLSRLAVSEAQREITDSKAILESVLGTPVVHFCYPYGDFDQRVADLVREAGYESGLTCIRGAATGEDSLFLLPRKAVSYGDSLIGYLWKLHIKNKKKNPPGAAKAPFM</sequence>
<dbReference type="CDD" id="cd10918">
    <property type="entry name" value="CE4_NodB_like_5s_6s"/>
    <property type="match status" value="1"/>
</dbReference>
<evidence type="ECO:0000256" key="1">
    <source>
        <dbReference type="ARBA" id="ARBA00004613"/>
    </source>
</evidence>
<accession>A0A1M4SPM0</accession>
<dbReference type="GO" id="GO:0005576">
    <property type="term" value="C:extracellular region"/>
    <property type="evidence" value="ECO:0007669"/>
    <property type="project" value="UniProtKB-SubCell"/>
</dbReference>
<evidence type="ECO:0000256" key="2">
    <source>
        <dbReference type="ARBA" id="ARBA00022729"/>
    </source>
</evidence>